<proteinExistence type="predicted"/>
<dbReference type="SUPFAM" id="SSF51445">
    <property type="entry name" value="(Trans)glycosidases"/>
    <property type="match status" value="1"/>
</dbReference>
<name>A0A8T9CH08_9HELO</name>
<evidence type="ECO:0000259" key="2">
    <source>
        <dbReference type="PROSITE" id="PS51910"/>
    </source>
</evidence>
<feature type="domain" description="GH18" evidence="2">
    <location>
        <begin position="33"/>
        <end position="314"/>
    </location>
</feature>
<feature type="signal peptide" evidence="1">
    <location>
        <begin position="1"/>
        <end position="18"/>
    </location>
</feature>
<dbReference type="OrthoDB" id="3012298at2759"/>
<dbReference type="PROSITE" id="PS51910">
    <property type="entry name" value="GH18_2"/>
    <property type="match status" value="1"/>
</dbReference>
<organism evidence="3 4">
    <name type="scientific">Lachnellula suecica</name>
    <dbReference type="NCBI Taxonomy" id="602035"/>
    <lineage>
        <taxon>Eukaryota</taxon>
        <taxon>Fungi</taxon>
        <taxon>Dikarya</taxon>
        <taxon>Ascomycota</taxon>
        <taxon>Pezizomycotina</taxon>
        <taxon>Leotiomycetes</taxon>
        <taxon>Helotiales</taxon>
        <taxon>Lachnaceae</taxon>
        <taxon>Lachnellula</taxon>
    </lineage>
</organism>
<protein>
    <submittedName>
        <fullName evidence="3">Chitinase</fullName>
    </submittedName>
</protein>
<dbReference type="Gene3D" id="3.20.20.80">
    <property type="entry name" value="Glycosidases"/>
    <property type="match status" value="1"/>
</dbReference>
<dbReference type="Proteomes" id="UP000469558">
    <property type="component" value="Unassembled WGS sequence"/>
</dbReference>
<sequence>MKFSLLHVVSLLATLSMARPVDDVVARITEDLPRLVVYFQTTHDKSGNPISMLPLITEKNISLTHLIVCSFHINLNSVVHLNDYPPSDARFDTLWNETRVLRNNSSVKVMGMIGGAAPGSFNTQTLDGNATSFAQYYGQLRDVISTYGLQGMDLDVEQSMSQAGITRLIKQLYADFGPDFIITLAPVATALEQNGGNLSGFDYGALEAAVGDEIAFYNGQFYNGFGSMANTAAFDAVVANGWAPEKILAGQPTSSADGSGFIPYSTLNATIIKLRSEYGEIGGIMGWEYFNSQPGGLAEPWEWAQYMTAILRPNSSVALTITKETAYGLEAAWRSSVSAAGGDGMAGETLKSTPMVDYMAMLVTMKLFNKQLLAAALISISAATSAQPENLSITSAASPSTQVPLFITKIWSTTETTVSYPGWFGPTIFSMITTRTVTTIDPVVTSYPATFTEEVISSVTWEYRYYYSDGSSLTSISSGVYTKTPTITLAGPTATAIAVAGR</sequence>
<evidence type="ECO:0000313" key="3">
    <source>
        <dbReference type="EMBL" id="TVY83034.1"/>
    </source>
</evidence>
<dbReference type="GO" id="GO:0004568">
    <property type="term" value="F:chitinase activity"/>
    <property type="evidence" value="ECO:0007669"/>
    <property type="project" value="TreeGrafter"/>
</dbReference>
<dbReference type="InterPro" id="IPR017853">
    <property type="entry name" value="GH"/>
</dbReference>
<keyword evidence="4" id="KW-1185">Reference proteome</keyword>
<dbReference type="InterPro" id="IPR001223">
    <property type="entry name" value="Glyco_hydro18_cat"/>
</dbReference>
<dbReference type="CDD" id="cd06546">
    <property type="entry name" value="GH18_CTS3_chitinase"/>
    <property type="match status" value="1"/>
</dbReference>
<evidence type="ECO:0000256" key="1">
    <source>
        <dbReference type="SAM" id="SignalP"/>
    </source>
</evidence>
<dbReference type="AlphaFoldDB" id="A0A8T9CH08"/>
<feature type="chain" id="PRO_5035912503" evidence="1">
    <location>
        <begin position="19"/>
        <end position="502"/>
    </location>
</feature>
<accession>A0A8T9CH08</accession>
<dbReference type="InterPro" id="IPR050542">
    <property type="entry name" value="Glycosyl_Hydrlase18_Chitinase"/>
</dbReference>
<evidence type="ECO:0000313" key="4">
    <source>
        <dbReference type="Proteomes" id="UP000469558"/>
    </source>
</evidence>
<dbReference type="GO" id="GO:0005576">
    <property type="term" value="C:extracellular region"/>
    <property type="evidence" value="ECO:0007669"/>
    <property type="project" value="TreeGrafter"/>
</dbReference>
<keyword evidence="1" id="KW-0732">Signal</keyword>
<dbReference type="EMBL" id="QGMK01000243">
    <property type="protein sequence ID" value="TVY83034.1"/>
    <property type="molecule type" value="Genomic_DNA"/>
</dbReference>
<dbReference type="PANTHER" id="PTHR45708:SF60">
    <property type="entry name" value="III CHITINASE, PUTATIVE (AFU_ORTHOLOGUE AFUA_5G03850)-RELATED"/>
    <property type="match status" value="1"/>
</dbReference>
<dbReference type="GO" id="GO:0005975">
    <property type="term" value="P:carbohydrate metabolic process"/>
    <property type="evidence" value="ECO:0007669"/>
    <property type="project" value="InterPro"/>
</dbReference>
<comment type="caution">
    <text evidence="3">The sequence shown here is derived from an EMBL/GenBank/DDBJ whole genome shotgun (WGS) entry which is preliminary data.</text>
</comment>
<gene>
    <name evidence="3" type="primary">CHI1_1</name>
    <name evidence="3" type="ORF">LSUE1_G003766</name>
</gene>
<dbReference type="PANTHER" id="PTHR45708">
    <property type="entry name" value="ENDOCHITINASE"/>
    <property type="match status" value="1"/>
</dbReference>
<reference evidence="3 4" key="1">
    <citation type="submission" date="2018-05" db="EMBL/GenBank/DDBJ databases">
        <title>Genome sequencing and assembly of the regulated plant pathogen Lachnellula willkommii and related sister species for the development of diagnostic species identification markers.</title>
        <authorList>
            <person name="Giroux E."/>
            <person name="Bilodeau G."/>
        </authorList>
    </citation>
    <scope>NUCLEOTIDE SEQUENCE [LARGE SCALE GENOMIC DNA]</scope>
    <source>
        <strain evidence="3 4">CBS 268.59</strain>
    </source>
</reference>
<dbReference type="Pfam" id="PF00704">
    <property type="entry name" value="Glyco_hydro_18"/>
    <property type="match status" value="1"/>
</dbReference>